<dbReference type="EMBL" id="CM026432">
    <property type="protein sequence ID" value="KAG0557791.1"/>
    <property type="molecule type" value="Genomic_DNA"/>
</dbReference>
<gene>
    <name evidence="8" type="ORF">KC19_11G157900</name>
</gene>
<keyword evidence="3 6" id="KW-0732">Signal</keyword>
<dbReference type="SMART" id="SM00042">
    <property type="entry name" value="CUB"/>
    <property type="match status" value="1"/>
</dbReference>
<dbReference type="PANTHER" id="PTHR31279:SF58">
    <property type="entry name" value="PROTEIN EXORDIUM-LIKE 2"/>
    <property type="match status" value="1"/>
</dbReference>
<accession>A0A8T0GEV4</accession>
<dbReference type="PROSITE" id="PS01180">
    <property type="entry name" value="CUB"/>
    <property type="match status" value="1"/>
</dbReference>
<proteinExistence type="inferred from homology"/>
<evidence type="ECO:0000256" key="2">
    <source>
        <dbReference type="ARBA" id="ARBA00022525"/>
    </source>
</evidence>
<dbReference type="CDD" id="cd00041">
    <property type="entry name" value="CUB"/>
    <property type="match status" value="1"/>
</dbReference>
<keyword evidence="4" id="KW-1015">Disulfide bond</keyword>
<keyword evidence="2" id="KW-0964">Secreted</keyword>
<feature type="domain" description="CUB" evidence="7">
    <location>
        <begin position="372"/>
        <end position="491"/>
    </location>
</feature>
<dbReference type="AlphaFoldDB" id="A0A8T0GEV4"/>
<dbReference type="SUPFAM" id="SSF49854">
    <property type="entry name" value="Spermadhesin, CUB domain"/>
    <property type="match status" value="1"/>
</dbReference>
<dbReference type="Pfam" id="PF00431">
    <property type="entry name" value="CUB"/>
    <property type="match status" value="1"/>
</dbReference>
<dbReference type="Pfam" id="PF04674">
    <property type="entry name" value="Phi_1"/>
    <property type="match status" value="1"/>
</dbReference>
<comment type="caution">
    <text evidence="8">The sequence shown here is derived from an EMBL/GenBank/DDBJ whole genome shotgun (WGS) entry which is preliminary data.</text>
</comment>
<feature type="chain" id="PRO_5035726558" description="CUB domain-containing protein" evidence="6">
    <location>
        <begin position="27"/>
        <end position="492"/>
    </location>
</feature>
<dbReference type="InterPro" id="IPR000859">
    <property type="entry name" value="CUB_dom"/>
</dbReference>
<name>A0A8T0GEV4_CERPU</name>
<evidence type="ECO:0000256" key="1">
    <source>
        <dbReference type="ARBA" id="ARBA00004613"/>
    </source>
</evidence>
<dbReference type="PANTHER" id="PTHR31279">
    <property type="entry name" value="PROTEIN EXORDIUM-LIKE 5"/>
    <property type="match status" value="1"/>
</dbReference>
<evidence type="ECO:0000256" key="3">
    <source>
        <dbReference type="ARBA" id="ARBA00022729"/>
    </source>
</evidence>
<organism evidence="8 9">
    <name type="scientific">Ceratodon purpureus</name>
    <name type="common">Fire moss</name>
    <name type="synonym">Dicranum purpureum</name>
    <dbReference type="NCBI Taxonomy" id="3225"/>
    <lineage>
        <taxon>Eukaryota</taxon>
        <taxon>Viridiplantae</taxon>
        <taxon>Streptophyta</taxon>
        <taxon>Embryophyta</taxon>
        <taxon>Bryophyta</taxon>
        <taxon>Bryophytina</taxon>
        <taxon>Bryopsida</taxon>
        <taxon>Dicranidae</taxon>
        <taxon>Pseudoditrichales</taxon>
        <taxon>Ditrichaceae</taxon>
        <taxon>Ceratodon</taxon>
    </lineage>
</organism>
<sequence length="492" mass="53815">MVRLGLLAAALLVVLYRISSTGTCDALSVPYPEGKYRVQRDLAAAPAAPTLFAGDTYRPPIVDMKYGGGPVLWQPIHLYFVWYGTWTEAQKNLIRTASESLTPTTIIQEYPNLSNYWSVVTEYYQELPGDVRRYASNDVSIAGEVDDPYSLGTTIDMSLDPIKIIESHIVGQRLPSDLAQGVYFLFSSADVGFIAKPEQCGYHNTRCVVQNSDCNNPVNHIVYSYVPIKIPNCAVFGGSALSGLPPNHLVDSDMDSMIITYLHELLELTVNPYWSTSPAWRANMTNIQTEASDMCGYNFVAGDWYYCDFTDIYPDFKGEPCSSLNDHHTALIEPNSDTTFNVYGAGGSNFIVQQFWSLGSKGCVLQIEEASCPGSAVMLSDLKGTIQRGQFFNGVGLQRYAAGGQTCTWNIAVPNAISINLYFDTVALGYNDQSDYVTVSDGNSLIQTLTGFGTKISVPVTGNTAVIEFVSDGTRSPTPSSAGFIMRYEAGK</sequence>
<keyword evidence="9" id="KW-1185">Reference proteome</keyword>
<evidence type="ECO:0000256" key="5">
    <source>
        <dbReference type="ARBA" id="ARBA00023591"/>
    </source>
</evidence>
<evidence type="ECO:0000256" key="6">
    <source>
        <dbReference type="SAM" id="SignalP"/>
    </source>
</evidence>
<comment type="similarity">
    <text evidence="5">Belongs to the EXORDIUM family.</text>
</comment>
<dbReference type="InterPro" id="IPR035914">
    <property type="entry name" value="Sperma_CUB_dom_sf"/>
</dbReference>
<comment type="subcellular location">
    <subcellularLocation>
        <location evidence="1">Secreted</location>
    </subcellularLocation>
</comment>
<dbReference type="Gene3D" id="2.60.120.290">
    <property type="entry name" value="Spermadhesin, CUB domain"/>
    <property type="match status" value="1"/>
</dbReference>
<evidence type="ECO:0000256" key="4">
    <source>
        <dbReference type="ARBA" id="ARBA00023157"/>
    </source>
</evidence>
<reference evidence="8 9" key="1">
    <citation type="submission" date="2020-06" db="EMBL/GenBank/DDBJ databases">
        <title>WGS assembly of Ceratodon purpureus strain R40.</title>
        <authorList>
            <person name="Carey S.B."/>
            <person name="Jenkins J."/>
            <person name="Shu S."/>
            <person name="Lovell J.T."/>
            <person name="Sreedasyam A."/>
            <person name="Maumus F."/>
            <person name="Tiley G.P."/>
            <person name="Fernandez-Pozo N."/>
            <person name="Barry K."/>
            <person name="Chen C."/>
            <person name="Wang M."/>
            <person name="Lipzen A."/>
            <person name="Daum C."/>
            <person name="Saski C.A."/>
            <person name="Payton A.C."/>
            <person name="Mcbreen J.C."/>
            <person name="Conrad R.E."/>
            <person name="Kollar L.M."/>
            <person name="Olsson S."/>
            <person name="Huttunen S."/>
            <person name="Landis J.B."/>
            <person name="Wickett N.J."/>
            <person name="Johnson M.G."/>
            <person name="Rensing S.A."/>
            <person name="Grimwood J."/>
            <person name="Schmutz J."/>
            <person name="Mcdaniel S.F."/>
        </authorList>
    </citation>
    <scope>NUCLEOTIDE SEQUENCE [LARGE SCALE GENOMIC DNA]</scope>
    <source>
        <strain evidence="8 9">R40</strain>
    </source>
</reference>
<dbReference type="GO" id="GO:0005576">
    <property type="term" value="C:extracellular region"/>
    <property type="evidence" value="ECO:0007669"/>
    <property type="project" value="UniProtKB-SubCell"/>
</dbReference>
<evidence type="ECO:0000313" key="8">
    <source>
        <dbReference type="EMBL" id="KAG0557791.1"/>
    </source>
</evidence>
<protein>
    <recommendedName>
        <fullName evidence="7">CUB domain-containing protein</fullName>
    </recommendedName>
</protein>
<feature type="signal peptide" evidence="6">
    <location>
        <begin position="1"/>
        <end position="26"/>
    </location>
</feature>
<dbReference type="InterPro" id="IPR006766">
    <property type="entry name" value="EXORDIUM-like"/>
</dbReference>
<evidence type="ECO:0000259" key="7">
    <source>
        <dbReference type="PROSITE" id="PS01180"/>
    </source>
</evidence>
<evidence type="ECO:0000313" key="9">
    <source>
        <dbReference type="Proteomes" id="UP000822688"/>
    </source>
</evidence>
<dbReference type="Proteomes" id="UP000822688">
    <property type="component" value="Chromosome 11"/>
</dbReference>